<evidence type="ECO:0000313" key="1">
    <source>
        <dbReference type="EMBL" id="BAC93023.1"/>
    </source>
</evidence>
<gene>
    <name evidence="1" type="ordered locus">VV0259</name>
</gene>
<dbReference type="KEGG" id="vvy:VV0259"/>
<dbReference type="AlphaFoldDB" id="Q7MPV3"/>
<sequence>MHEGAERLDENVIQNKAPNLGALSNRYRVRTYSMFWICSLSSGLDPNKLNELSKRNRSKMPVCPPNCPPLAYGFY</sequence>
<dbReference type="EMBL" id="BA000037">
    <property type="protein sequence ID" value="BAC93023.1"/>
    <property type="molecule type" value="Genomic_DNA"/>
</dbReference>
<accession>Q7MPV3</accession>
<proteinExistence type="predicted"/>
<evidence type="ECO:0000313" key="2">
    <source>
        <dbReference type="Proteomes" id="UP000002675"/>
    </source>
</evidence>
<organism evidence="1 2">
    <name type="scientific">Vibrio vulnificus (strain YJ016)</name>
    <dbReference type="NCBI Taxonomy" id="196600"/>
    <lineage>
        <taxon>Bacteria</taxon>
        <taxon>Pseudomonadati</taxon>
        <taxon>Pseudomonadota</taxon>
        <taxon>Gammaproteobacteria</taxon>
        <taxon>Vibrionales</taxon>
        <taxon>Vibrionaceae</taxon>
        <taxon>Vibrio</taxon>
    </lineage>
</organism>
<protein>
    <submittedName>
        <fullName evidence="1">Uncharacterized protein</fullName>
    </submittedName>
</protein>
<name>Q7MPV3_VIBVY</name>
<reference evidence="1 2" key="1">
    <citation type="journal article" date="2003" name="Genome Res.">
        <title>Comparative genome analysis of Vibrio vulnificus, a marine pathogen.</title>
        <authorList>
            <person name="Chen C.Y."/>
            <person name="Wu K.M."/>
            <person name="Chang Y.C."/>
            <person name="Chang C.H."/>
            <person name="Tsai H.C."/>
            <person name="Liao T.L."/>
            <person name="Liu Y.M."/>
            <person name="Chen H.J."/>
            <person name="Shen A.B."/>
            <person name="Li J.C."/>
            <person name="Su T.L."/>
            <person name="Shao C.P."/>
            <person name="Lee C.T."/>
            <person name="Hor L.I."/>
            <person name="Tsai S.F."/>
        </authorList>
    </citation>
    <scope>NUCLEOTIDE SEQUENCE [LARGE SCALE GENOMIC DNA]</scope>
    <source>
        <strain evidence="1 2">YJ016</strain>
    </source>
</reference>
<dbReference type="HOGENOM" id="CLU_2670156_0_0_6"/>
<dbReference type="Proteomes" id="UP000002675">
    <property type="component" value="Chromosome I"/>
</dbReference>